<sequence>MPKFLAVDYLAEAVRRRRDFLSRTLLTIPHHMDQVDAYTHRGILPDDTYRKPWQRAQCKSLQGEGQEDQVREDLALLCGGLTSLRLEDFDTGVRDVSVYYHNEVVFELIPSSNPASQDNSQDWDNLVKGVVMPKGSWEDFCQEDLESYADDPSDLLEEPALDDTMARYRAQLPSVQAMCERLKPKMVQDPFIDAQRKGYFSEKDIFKGDISIKEDKVDIEDSHVRGEVFEKQTLIDAEGMLEDELLPHTTTPGSDGQILPSSQQLQGMLGLQEEEVDTGGEPAVHSSQDIQALVTCSRKTCVEAGEPQEKLEFHGENTKEENTLQDFSLLNSQGLESKSPCQAEKSLLESPAELDQPEDQQDILKERLSEVSCLEMSPNPTLTVLTPKRRKQEEDKVWDKEKLFDDIISLTFPIPELEDATNSRQLHLDTAKELKLQYDECGSDLELSLPWDPLVYSSSVMATTILPEKVMSCQDAAAKIDAEISQEKFEKYTPQELSSCLEDGQLHQTTGSLETVQKEQSEHPEPPNGIPSIRTQTETWVRKTWVPPVKPQTKTNLLPEGVSPPKKKTPSRLLGTDCPIDHFLMMRTGKTHESPVGVRTTMPKAQARAMKIPQTPLVRADLEPREPRTPGTPGSSVPTKQSRKKVKSRVVEVKLSAEYEELCEFLENSAQPVMTSMCEFGIIPASHTFESLTPDITLFLLKQQQKTLKDTVEPGENLQQCYRLSLCLHTLVTTSDLLLHSGLVTGIAHLGAVQDKYRDTLGDSLEYVHHHLCQAHCLFQEKRVLHPKLLEMAKQIAEWRVRKKCKSSDQDPKILIILKADPSQLVTGVVEMLQTIEGINFVSTMSSADIDGQVTSEEVVKRLDKSDCLVVCSSIIGSDFPWAQFSLVVEYQYEETSPWMDLCKRQHIRHLALKTLGPWEAGTAALPTTVSCKQQPGAHPQYTFIGSRRLTANSELLHLLEARHDVLIVERDYSQLKTSTVRTGQAHPDIIVDERTCMVLQELTGLPGDKDVDPLINQLLGLAPKFQLCWTLLYTCQGKNTTYPFSGAVTSNLARLTAAITHLSPKDHGFEVKVLYASSTTDAARLVREVGDRTLAHTTVWAEQDWIKRTWLTEDMSMHEKFLLSFPCINSFSAQVMLTAAPLYQLLTCPMQELVTLCPWIPQKVLQAFYQVAHCEPNIHSRTDTPTSSLQASLNCLPVESKLPENTIATGCSDDEMLVRKPNVHTSLQDLESNTNQTPMVTRDPSDHRVPSHHSDIEDRASEFNEQYAMYPDDFSHVTMSSATKRRKLTYEKVPGARGGQTRLSFF</sequence>
<organism evidence="2 3">
    <name type="scientific">Branchiostoma lanceolatum</name>
    <name type="common">Common lancelet</name>
    <name type="synonym">Amphioxus lanceolatum</name>
    <dbReference type="NCBI Taxonomy" id="7740"/>
    <lineage>
        <taxon>Eukaryota</taxon>
        <taxon>Metazoa</taxon>
        <taxon>Chordata</taxon>
        <taxon>Cephalochordata</taxon>
        <taxon>Leptocardii</taxon>
        <taxon>Amphioxiformes</taxon>
        <taxon>Branchiostomatidae</taxon>
        <taxon>Branchiostoma</taxon>
    </lineage>
</organism>
<dbReference type="GO" id="GO:0016887">
    <property type="term" value="F:ATP hydrolysis activity"/>
    <property type="evidence" value="ECO:0007669"/>
    <property type="project" value="InterPro"/>
</dbReference>
<dbReference type="GO" id="GO:0000794">
    <property type="term" value="C:condensed nuclear chromosome"/>
    <property type="evidence" value="ECO:0007669"/>
    <property type="project" value="InterPro"/>
</dbReference>
<feature type="region of interest" description="Disordered" evidence="1">
    <location>
        <begin position="619"/>
        <end position="645"/>
    </location>
</feature>
<feature type="compositionally biased region" description="Basic and acidic residues" evidence="1">
    <location>
        <begin position="1244"/>
        <end position="1255"/>
    </location>
</feature>
<feature type="region of interest" description="Disordered" evidence="1">
    <location>
        <begin position="551"/>
        <end position="574"/>
    </location>
</feature>
<proteinExistence type="predicted"/>
<evidence type="ECO:0000313" key="2">
    <source>
        <dbReference type="EMBL" id="CAH1243153.1"/>
    </source>
</evidence>
<dbReference type="GO" id="GO:0003697">
    <property type="term" value="F:single-stranded DNA binding"/>
    <property type="evidence" value="ECO:0007669"/>
    <property type="project" value="TreeGrafter"/>
</dbReference>
<feature type="region of interest" description="Disordered" evidence="1">
    <location>
        <begin position="512"/>
        <end position="533"/>
    </location>
</feature>
<dbReference type="OrthoDB" id="5973439at2759"/>
<feature type="compositionally biased region" description="Basic and acidic residues" evidence="1">
    <location>
        <begin position="516"/>
        <end position="525"/>
    </location>
</feature>
<name>A0A8K0EBW2_BRALA</name>
<reference evidence="2" key="1">
    <citation type="submission" date="2022-01" db="EMBL/GenBank/DDBJ databases">
        <authorList>
            <person name="Braso-Vives M."/>
        </authorList>
    </citation>
    <scope>NUCLEOTIDE SEQUENCE</scope>
</reference>
<dbReference type="PANTHER" id="PTHR35668">
    <property type="entry name" value="PROTEIN SHORTAGE IN CHIASMATA 1 ORTHOLOG"/>
    <property type="match status" value="1"/>
</dbReference>
<accession>A0A8K0EBW2</accession>
<dbReference type="Proteomes" id="UP000838412">
    <property type="component" value="Chromosome 13"/>
</dbReference>
<keyword evidence="3" id="KW-1185">Reference proteome</keyword>
<dbReference type="Pfam" id="PF17825">
    <property type="entry name" value="DUF5587"/>
    <property type="match status" value="1"/>
</dbReference>
<dbReference type="PANTHER" id="PTHR35668:SF1">
    <property type="entry name" value="PROTEIN SHORTAGE IN CHIASMATA 1 ORTHOLOG"/>
    <property type="match status" value="1"/>
</dbReference>
<dbReference type="InterPro" id="IPR039991">
    <property type="entry name" value="SHOC1"/>
</dbReference>
<evidence type="ECO:0000256" key="1">
    <source>
        <dbReference type="SAM" id="MobiDB-lite"/>
    </source>
</evidence>
<feature type="region of interest" description="Disordered" evidence="1">
    <location>
        <begin position="1235"/>
        <end position="1255"/>
    </location>
</feature>
<gene>
    <name evidence="2" type="primary">C9orf84</name>
    <name evidence="2" type="ORF">BLAG_LOCUS6251</name>
</gene>
<evidence type="ECO:0000313" key="3">
    <source>
        <dbReference type="Proteomes" id="UP000838412"/>
    </source>
</evidence>
<dbReference type="GO" id="GO:0000712">
    <property type="term" value="P:resolution of meiotic recombination intermediates"/>
    <property type="evidence" value="ECO:0007669"/>
    <property type="project" value="InterPro"/>
</dbReference>
<protein>
    <submittedName>
        <fullName evidence="2">C9orf84 protein</fullName>
    </submittedName>
</protein>
<dbReference type="EMBL" id="OV696698">
    <property type="protein sequence ID" value="CAH1243153.1"/>
    <property type="molecule type" value="Genomic_DNA"/>
</dbReference>